<sequence>MKKLMPPSVTLLLMLSSSLMVGCATTDESPSSVSLGVNSQSDKPCEVDEKSKSPAWMSYDKTIEKSELYSFLDSPTSPPKWLGGCSAAGMADGWGTLEIFTKPSSFSLNTSIIKNELTGQMVNGKFNGAVQLKRNDTLFDDNLFVDGSNWRNGEFIGFADPNLTQRSHKADIKRRQDNKKTYGTETPSLEQKLIRGGTVMRKVLGTDKVSNAQYKCAAPCYAQHEMAMASCVGLDKTESFGSTSDYNKCTFAADRTKNICINACP</sequence>
<dbReference type="PROSITE" id="PS51257">
    <property type="entry name" value="PROKAR_LIPOPROTEIN"/>
    <property type="match status" value="1"/>
</dbReference>
<evidence type="ECO:0000256" key="2">
    <source>
        <dbReference type="SAM" id="SignalP"/>
    </source>
</evidence>
<feature type="region of interest" description="Disordered" evidence="1">
    <location>
        <begin position="27"/>
        <end position="49"/>
    </location>
</feature>
<dbReference type="RefSeq" id="WP_308133401.1">
    <property type="nucleotide sequence ID" value="NZ_CP133217.1"/>
</dbReference>
<dbReference type="Proteomes" id="UP001229862">
    <property type="component" value="Chromosome"/>
</dbReference>
<feature type="compositionally biased region" description="Polar residues" evidence="1">
    <location>
        <begin position="27"/>
        <end position="42"/>
    </location>
</feature>
<evidence type="ECO:0000313" key="5">
    <source>
        <dbReference type="Proteomes" id="UP001223336"/>
    </source>
</evidence>
<gene>
    <name evidence="3" type="ORF">RCC75_01480</name>
    <name evidence="4" type="ORF">RCG00_06190</name>
</gene>
<feature type="signal peptide" evidence="2">
    <location>
        <begin position="1"/>
        <end position="21"/>
    </location>
</feature>
<evidence type="ECO:0000256" key="1">
    <source>
        <dbReference type="SAM" id="MobiDB-lite"/>
    </source>
</evidence>
<reference evidence="4 5" key="1">
    <citation type="submission" date="2023-08" db="EMBL/GenBank/DDBJ databases">
        <title>New molecular markers tilS and rpoB for phylogenetic and monitoring studies of the genus Thiothrix biodiversity.</title>
        <authorList>
            <person name="Ravin N.V."/>
            <person name="Smolyakov D."/>
            <person name="Markov N.D."/>
            <person name="Beletsky A.V."/>
            <person name="Mardanov A.V."/>
            <person name="Rudenko T.S."/>
            <person name="Grabovich M.Y."/>
        </authorList>
    </citation>
    <scope>NUCLEOTIDE SEQUENCE</scope>
    <source>
        <strain evidence="4">DNT52</strain>
        <strain evidence="3 5">H33</strain>
    </source>
</reference>
<name>A0AA51MPE7_9GAMM</name>
<proteinExistence type="predicted"/>
<dbReference type="AlphaFoldDB" id="A0AA51MPE7"/>
<protein>
    <submittedName>
        <fullName evidence="4">Uncharacterized protein</fullName>
    </submittedName>
</protein>
<accession>A0AA51MPE7</accession>
<keyword evidence="5" id="KW-1185">Reference proteome</keyword>
<dbReference type="Proteomes" id="UP001223336">
    <property type="component" value="Unassembled WGS sequence"/>
</dbReference>
<keyword evidence="2" id="KW-0732">Signal</keyword>
<dbReference type="EMBL" id="CP133217">
    <property type="protein sequence ID" value="WML87955.1"/>
    <property type="molecule type" value="Genomic_DNA"/>
</dbReference>
<dbReference type="EMBL" id="JAVFKN010000001">
    <property type="protein sequence ID" value="MDQ5767182.1"/>
    <property type="molecule type" value="Genomic_DNA"/>
</dbReference>
<feature type="chain" id="PRO_5041394918" evidence="2">
    <location>
        <begin position="22"/>
        <end position="265"/>
    </location>
</feature>
<evidence type="ECO:0000313" key="4">
    <source>
        <dbReference type="EMBL" id="WML87955.1"/>
    </source>
</evidence>
<evidence type="ECO:0000313" key="3">
    <source>
        <dbReference type="EMBL" id="MDQ5767182.1"/>
    </source>
</evidence>
<organism evidence="4">
    <name type="scientific">Thiothrix subterranea</name>
    <dbReference type="NCBI Taxonomy" id="2735563"/>
    <lineage>
        <taxon>Bacteria</taxon>
        <taxon>Pseudomonadati</taxon>
        <taxon>Pseudomonadota</taxon>
        <taxon>Gammaproteobacteria</taxon>
        <taxon>Thiotrichales</taxon>
        <taxon>Thiotrichaceae</taxon>
        <taxon>Thiothrix</taxon>
    </lineage>
</organism>